<protein>
    <submittedName>
        <fullName evidence="2">Putative tick ixodegrin</fullName>
    </submittedName>
</protein>
<proteinExistence type="evidence at transcript level"/>
<feature type="signal peptide" evidence="1">
    <location>
        <begin position="1"/>
        <end position="34"/>
    </location>
</feature>
<sequence>PAGCIESTLFNMRSFLSGCATLLIVLIERQATLGYEVIEQKPIDPSSWLWNITKNTFGPHITRNVTGINGSCLSSSECKEGLCCLRRSELRTCQPLAKFGAPCSDNQIKGGYYVEHCPCSAGYGMCQARPRNPRYRRAQVRRSHRVWESYPGHVGDRVLRVISNRICMA</sequence>
<keyword evidence="1" id="KW-0732">Signal</keyword>
<feature type="chain" id="PRO_5002201510" evidence="1">
    <location>
        <begin position="35"/>
        <end position="169"/>
    </location>
</feature>
<reference evidence="2" key="1">
    <citation type="journal article" date="2015" name="PLoS ONE">
        <title>An Insight into the Sialome of the Lone Star Tick, Amblyomma americanum, with a Glimpse on Its Time Dependent Gene Expression.</title>
        <authorList>
            <person name="Karim S."/>
            <person name="Ribeiro J.M."/>
        </authorList>
    </citation>
    <scope>NUCLEOTIDE SEQUENCE</scope>
    <source>
        <tissue evidence="2">Salivary gland</tissue>
    </source>
</reference>
<accession>A0A0C9QY42</accession>
<dbReference type="EMBL" id="GBZX01003085">
    <property type="protein sequence ID" value="JAG89655.1"/>
    <property type="molecule type" value="mRNA"/>
</dbReference>
<dbReference type="AlphaFoldDB" id="A0A0C9QY42"/>
<dbReference type="Gene3D" id="2.10.80.10">
    <property type="entry name" value="Lipase, subunit A"/>
    <property type="match status" value="1"/>
</dbReference>
<organism evidence="2">
    <name type="scientific">Amblyomma americanum</name>
    <name type="common">Lone star tick</name>
    <dbReference type="NCBI Taxonomy" id="6943"/>
    <lineage>
        <taxon>Eukaryota</taxon>
        <taxon>Metazoa</taxon>
        <taxon>Ecdysozoa</taxon>
        <taxon>Arthropoda</taxon>
        <taxon>Chelicerata</taxon>
        <taxon>Arachnida</taxon>
        <taxon>Acari</taxon>
        <taxon>Parasitiformes</taxon>
        <taxon>Ixodida</taxon>
        <taxon>Ixodoidea</taxon>
        <taxon>Ixodidae</taxon>
        <taxon>Amblyomminae</taxon>
        <taxon>Amblyomma</taxon>
    </lineage>
</organism>
<evidence type="ECO:0000313" key="2">
    <source>
        <dbReference type="EMBL" id="JAG89655.1"/>
    </source>
</evidence>
<name>A0A0C9QY42_AMBAM</name>
<evidence type="ECO:0000256" key="1">
    <source>
        <dbReference type="SAM" id="SignalP"/>
    </source>
</evidence>
<feature type="non-terminal residue" evidence="2">
    <location>
        <position position="1"/>
    </location>
</feature>